<organism evidence="1 2">
    <name type="scientific">Polynucleobacter paneuropaeus</name>
    <dbReference type="NCBI Taxonomy" id="2527775"/>
    <lineage>
        <taxon>Bacteria</taxon>
        <taxon>Pseudomonadati</taxon>
        <taxon>Pseudomonadota</taxon>
        <taxon>Betaproteobacteria</taxon>
        <taxon>Burkholderiales</taxon>
        <taxon>Burkholderiaceae</taxon>
        <taxon>Polynucleobacter</taxon>
    </lineage>
</organism>
<proteinExistence type="predicted"/>
<dbReference type="Proteomes" id="UP000248592">
    <property type="component" value="Chromosome"/>
</dbReference>
<gene>
    <name evidence="1" type="ORF">Pas1_06040</name>
</gene>
<sequence length="241" mass="27787">MAAPELQVNLTRRALLLTAASLPVACLSSLPFPQGVSEPQPFDIHMRPPQVGQEWVYSIKNVFNGLLMDTVTERVEAVGAQIRISRVGQKLGVLPDEIQSPRGYILQDPHWNPPQQFQKPMPLWPEQLRAGWSGFYQTRYIVPGYPDNSYYWSENINTQSWQRIQVPAGDFLTLKYHVNAPNFESNDFSRIANWRDEDIWLSPKIGRWVIRRSSGRYLLPGYNIAAALWEDYLESELLSWK</sequence>
<protein>
    <submittedName>
        <fullName evidence="1">Uncharacterized protein</fullName>
    </submittedName>
</protein>
<dbReference type="RefSeq" id="WP_112294770.1">
    <property type="nucleotide sequence ID" value="NZ_CBCSBS010000001.1"/>
</dbReference>
<dbReference type="AlphaFoldDB" id="A0A2Z4JT57"/>
<evidence type="ECO:0000313" key="2">
    <source>
        <dbReference type="Proteomes" id="UP000248592"/>
    </source>
</evidence>
<accession>A0A2Z4JT57</accession>
<name>A0A2Z4JT57_9BURK</name>
<dbReference type="EMBL" id="CP030085">
    <property type="protein sequence ID" value="AWW49977.1"/>
    <property type="molecule type" value="Genomic_DNA"/>
</dbReference>
<reference evidence="2" key="1">
    <citation type="submission" date="2018-06" db="EMBL/GenBank/DDBJ databases">
        <title>Description of a new Polynucleobacter species.</title>
        <authorList>
            <person name="Hahn M.W."/>
        </authorList>
    </citation>
    <scope>NUCLEOTIDE SEQUENCE [LARGE SCALE GENOMIC DNA]</scope>
    <source>
        <strain evidence="2">MG-25-Pas1-D2</strain>
    </source>
</reference>
<evidence type="ECO:0000313" key="1">
    <source>
        <dbReference type="EMBL" id="AWW49977.1"/>
    </source>
</evidence>